<feature type="transmembrane region" description="Helical" evidence="8">
    <location>
        <begin position="262"/>
        <end position="279"/>
    </location>
</feature>
<accession>A0A2S6MXA8</accession>
<dbReference type="SUPFAM" id="SSF103473">
    <property type="entry name" value="MFS general substrate transporter"/>
    <property type="match status" value="1"/>
</dbReference>
<dbReference type="Gene3D" id="1.20.1720.10">
    <property type="entry name" value="Multidrug resistance protein D"/>
    <property type="match status" value="1"/>
</dbReference>
<evidence type="ECO:0000256" key="1">
    <source>
        <dbReference type="ARBA" id="ARBA00004651"/>
    </source>
</evidence>
<keyword evidence="4" id="KW-1003">Cell membrane</keyword>
<feature type="transmembrane region" description="Helical" evidence="8">
    <location>
        <begin position="84"/>
        <end position="105"/>
    </location>
</feature>
<evidence type="ECO:0000313" key="10">
    <source>
        <dbReference type="EMBL" id="PPQ26996.1"/>
    </source>
</evidence>
<comment type="subcellular location">
    <subcellularLocation>
        <location evidence="8">Cell inner membrane</location>
        <topology evidence="8">Multi-pass membrane protein</topology>
    </subcellularLocation>
    <subcellularLocation>
        <location evidence="1">Cell membrane</location>
        <topology evidence="1">Multi-pass membrane protein</topology>
    </subcellularLocation>
</comment>
<dbReference type="Proteomes" id="UP000239089">
    <property type="component" value="Unassembled WGS sequence"/>
</dbReference>
<name>A0A2S6MXA8_9HYPH</name>
<protein>
    <recommendedName>
        <fullName evidence="8">Bcr/CflA family efflux transporter</fullName>
    </recommendedName>
</protein>
<feature type="transmembrane region" description="Helical" evidence="8">
    <location>
        <begin position="31"/>
        <end position="48"/>
    </location>
</feature>
<feature type="domain" description="Major facilitator superfamily (MFS) profile" evidence="9">
    <location>
        <begin position="1"/>
        <end position="381"/>
    </location>
</feature>
<dbReference type="Pfam" id="PF07690">
    <property type="entry name" value="MFS_1"/>
    <property type="match status" value="1"/>
</dbReference>
<organism evidence="10 11">
    <name type="scientific">Rhodoblastus sphagnicola</name>
    <dbReference type="NCBI Taxonomy" id="333368"/>
    <lineage>
        <taxon>Bacteria</taxon>
        <taxon>Pseudomonadati</taxon>
        <taxon>Pseudomonadota</taxon>
        <taxon>Alphaproteobacteria</taxon>
        <taxon>Hyphomicrobiales</taxon>
        <taxon>Rhodoblastaceae</taxon>
        <taxon>Rhodoblastus</taxon>
    </lineage>
</organism>
<feature type="transmembrane region" description="Helical" evidence="8">
    <location>
        <begin position="291"/>
        <end position="317"/>
    </location>
</feature>
<feature type="transmembrane region" description="Helical" evidence="8">
    <location>
        <begin position="358"/>
        <end position="377"/>
    </location>
</feature>
<keyword evidence="7 8" id="KW-0472">Membrane</keyword>
<dbReference type="InterPro" id="IPR011701">
    <property type="entry name" value="MFS"/>
</dbReference>
<dbReference type="NCBIfam" id="TIGR00710">
    <property type="entry name" value="efflux_Bcr_CflA"/>
    <property type="match status" value="1"/>
</dbReference>
<dbReference type="InterPro" id="IPR004812">
    <property type="entry name" value="Efflux_drug-R_Bcr/CmlA"/>
</dbReference>
<dbReference type="CDD" id="cd17320">
    <property type="entry name" value="MFS_MdfA_MDR_like"/>
    <property type="match status" value="1"/>
</dbReference>
<keyword evidence="11" id="KW-1185">Reference proteome</keyword>
<keyword evidence="8" id="KW-0997">Cell inner membrane</keyword>
<keyword evidence="5 8" id="KW-0812">Transmembrane</keyword>
<comment type="similarity">
    <text evidence="2 8">Belongs to the major facilitator superfamily. Bcr/CmlA family.</text>
</comment>
<evidence type="ECO:0000256" key="8">
    <source>
        <dbReference type="RuleBase" id="RU365088"/>
    </source>
</evidence>
<dbReference type="AlphaFoldDB" id="A0A2S6MXA8"/>
<comment type="caution">
    <text evidence="8">Lacks conserved residue(s) required for the propagation of feature annotation.</text>
</comment>
<feature type="transmembrane region" description="Helical" evidence="8">
    <location>
        <begin position="60"/>
        <end position="78"/>
    </location>
</feature>
<dbReference type="OrthoDB" id="9800416at2"/>
<keyword evidence="3 8" id="KW-0813">Transport</keyword>
<evidence type="ECO:0000256" key="6">
    <source>
        <dbReference type="ARBA" id="ARBA00022989"/>
    </source>
</evidence>
<evidence type="ECO:0000256" key="2">
    <source>
        <dbReference type="ARBA" id="ARBA00006236"/>
    </source>
</evidence>
<dbReference type="EMBL" id="NHSJ01000129">
    <property type="protein sequence ID" value="PPQ26996.1"/>
    <property type="molecule type" value="Genomic_DNA"/>
</dbReference>
<dbReference type="GO" id="GO:0005886">
    <property type="term" value="C:plasma membrane"/>
    <property type="evidence" value="ECO:0007669"/>
    <property type="project" value="UniProtKB-SubCell"/>
</dbReference>
<dbReference type="InterPro" id="IPR020846">
    <property type="entry name" value="MFS_dom"/>
</dbReference>
<feature type="transmembrane region" description="Helical" evidence="8">
    <location>
        <begin position="230"/>
        <end position="250"/>
    </location>
</feature>
<comment type="caution">
    <text evidence="10">The sequence shown here is derived from an EMBL/GenBank/DDBJ whole genome shotgun (WGS) entry which is preliminary data.</text>
</comment>
<feature type="transmembrane region" description="Helical" evidence="8">
    <location>
        <begin position="196"/>
        <end position="224"/>
    </location>
</feature>
<evidence type="ECO:0000256" key="7">
    <source>
        <dbReference type="ARBA" id="ARBA00023136"/>
    </source>
</evidence>
<feature type="transmembrane region" description="Helical" evidence="8">
    <location>
        <begin position="147"/>
        <end position="166"/>
    </location>
</feature>
<proteinExistence type="inferred from homology"/>
<evidence type="ECO:0000259" key="9">
    <source>
        <dbReference type="PROSITE" id="PS50850"/>
    </source>
</evidence>
<dbReference type="InterPro" id="IPR036259">
    <property type="entry name" value="MFS_trans_sf"/>
</dbReference>
<evidence type="ECO:0000313" key="11">
    <source>
        <dbReference type="Proteomes" id="UP000239089"/>
    </source>
</evidence>
<feature type="transmembrane region" description="Helical" evidence="8">
    <location>
        <begin position="324"/>
        <end position="346"/>
    </location>
</feature>
<reference evidence="10 11" key="1">
    <citation type="journal article" date="2018" name="Arch. Microbiol.">
        <title>New insights into the metabolic potential of the phototrophic purple bacterium Rhodopila globiformis DSM 161(T) from its draft genome sequence and evidence for a vanadium-dependent nitrogenase.</title>
        <authorList>
            <person name="Imhoff J.F."/>
            <person name="Rahn T."/>
            <person name="Kunzel S."/>
            <person name="Neulinger S.C."/>
        </authorList>
    </citation>
    <scope>NUCLEOTIDE SEQUENCE [LARGE SCALE GENOMIC DNA]</scope>
    <source>
        <strain evidence="10 11">DSM 16996</strain>
    </source>
</reference>
<dbReference type="PANTHER" id="PTHR42718">
    <property type="entry name" value="MAJOR FACILITATOR SUPERFAMILY MULTIDRUG TRANSPORTER MFSC"/>
    <property type="match status" value="1"/>
</dbReference>
<dbReference type="GO" id="GO:1990961">
    <property type="term" value="P:xenobiotic detoxification by transmembrane export across the plasma membrane"/>
    <property type="evidence" value="ECO:0007669"/>
    <property type="project" value="InterPro"/>
</dbReference>
<feature type="transmembrane region" description="Helical" evidence="8">
    <location>
        <begin position="117"/>
        <end position="141"/>
    </location>
</feature>
<evidence type="ECO:0000256" key="3">
    <source>
        <dbReference type="ARBA" id="ARBA00022448"/>
    </source>
</evidence>
<evidence type="ECO:0000256" key="4">
    <source>
        <dbReference type="ARBA" id="ARBA00022475"/>
    </source>
</evidence>
<keyword evidence="6 8" id="KW-1133">Transmembrane helix</keyword>
<evidence type="ECO:0000256" key="5">
    <source>
        <dbReference type="ARBA" id="ARBA00022692"/>
    </source>
</evidence>
<gene>
    <name evidence="10" type="ORF">CCR94_20945</name>
</gene>
<sequence>MAFAAISTDLYLPALPAMAVALRAGSGEMEWTISGFLIGFSLGQLVWGPVGDRYGRRAPVALGLVIYSFGSGGCALAATPGQIIGWRIVQALGACAAVVLSRAMVRDLYHGEKAARMMSTLMSVMAIAPLVAPLAGSQILAFASWRAIFWTLVACAAAALAALATLPETLPVARRNKESLRTAFAAYGRLLGDRRILGFASVGALFYVGLFAYVVGSPFAFIVYHGVTPARYALLFGLGTFGIMAANLLNARLIPQFGSLRLLRIGALAAAVSGIAVAVDTRLCLGGLAGLVAPLLVFVASTGLIVANSIAGALAAFPERAGAVSALVGASHYGAGIVGSGLVGALGDGTPSSTPWPMALTIALSGLGCAVCAWTLVSARK</sequence>
<dbReference type="GO" id="GO:0042910">
    <property type="term" value="F:xenobiotic transmembrane transporter activity"/>
    <property type="evidence" value="ECO:0007669"/>
    <property type="project" value="InterPro"/>
</dbReference>
<dbReference type="PROSITE" id="PS50850">
    <property type="entry name" value="MFS"/>
    <property type="match status" value="1"/>
</dbReference>
<dbReference type="PANTHER" id="PTHR42718:SF9">
    <property type="entry name" value="MAJOR FACILITATOR SUPERFAMILY MULTIDRUG TRANSPORTER MFSC"/>
    <property type="match status" value="1"/>
</dbReference>